<evidence type="ECO:0000256" key="2">
    <source>
        <dbReference type="ARBA" id="ARBA00022598"/>
    </source>
</evidence>
<accession>E3T5S6</accession>
<dbReference type="InterPro" id="IPR002301">
    <property type="entry name" value="Ile-tRNA-ligase"/>
</dbReference>
<evidence type="ECO:0000256" key="3">
    <source>
        <dbReference type="ARBA" id="ARBA00022741"/>
    </source>
</evidence>
<reference evidence="10 11" key="1">
    <citation type="journal article" date="2010" name="Proc. Natl. Acad. Sci. U.S.A.">
        <title>Giant virus with a remarkable complement of genes infects marine zooplankton.</title>
        <authorList>
            <person name="Fischer M.G."/>
            <person name="Allen M.J."/>
            <person name="Wilson W.H."/>
            <person name="Suttle C.A."/>
        </authorList>
    </citation>
    <scope>NUCLEOTIDE SEQUENCE [LARGE SCALE GENOMIC DNA]</scope>
    <source>
        <strain evidence="10 11">BV-PW1</strain>
    </source>
</reference>
<name>E3T5S6_CROVB</name>
<dbReference type="InterPro" id="IPR013155">
    <property type="entry name" value="M/V/L/I-tRNA-synth_anticd-bd"/>
</dbReference>
<gene>
    <name evidence="10" type="ORF">crov505</name>
</gene>
<dbReference type="Gene3D" id="3.40.50.620">
    <property type="entry name" value="HUPs"/>
    <property type="match status" value="2"/>
</dbReference>
<dbReference type="EMBL" id="GU244497">
    <property type="protein sequence ID" value="ADO67539.1"/>
    <property type="molecule type" value="Genomic_DNA"/>
</dbReference>
<keyword evidence="3" id="KW-0547">Nucleotide-binding</keyword>
<dbReference type="InterPro" id="IPR002300">
    <property type="entry name" value="aa-tRNA-synth_Ia"/>
</dbReference>
<dbReference type="PANTHER" id="PTHR42780:SF1">
    <property type="entry name" value="ISOLEUCINE--TRNA LIGASE, CYTOPLASMIC"/>
    <property type="match status" value="1"/>
</dbReference>
<dbReference type="GO" id="GO:0005524">
    <property type="term" value="F:ATP binding"/>
    <property type="evidence" value="ECO:0007669"/>
    <property type="project" value="UniProtKB-KW"/>
</dbReference>
<dbReference type="InterPro" id="IPR023586">
    <property type="entry name" value="Ile-tRNA-ligase_type2"/>
</dbReference>
<proteinExistence type="predicted"/>
<dbReference type="PRINTS" id="PR00984">
    <property type="entry name" value="TRNASYNTHILE"/>
</dbReference>
<dbReference type="SUPFAM" id="SSF52374">
    <property type="entry name" value="Nucleotidylyl transferase"/>
    <property type="match status" value="1"/>
</dbReference>
<dbReference type="OrthoDB" id="4523at10239"/>
<dbReference type="Gene3D" id="1.10.730.10">
    <property type="entry name" value="Isoleucyl-tRNA Synthetase, Domain 1"/>
    <property type="match status" value="1"/>
</dbReference>
<dbReference type="SUPFAM" id="SSF50677">
    <property type="entry name" value="ValRS/IleRS/LeuRS editing domain"/>
    <property type="match status" value="1"/>
</dbReference>
<dbReference type="Gene3D" id="3.90.740.10">
    <property type="entry name" value="Valyl/Leucyl/Isoleucyl-tRNA synthetase, editing domain"/>
    <property type="match status" value="1"/>
</dbReference>
<dbReference type="GeneID" id="9887908"/>
<feature type="domain" description="Aminoacyl-tRNA synthetase class Ia" evidence="8">
    <location>
        <begin position="27"/>
        <end position="573"/>
    </location>
</feature>
<evidence type="ECO:0000256" key="7">
    <source>
        <dbReference type="ARBA" id="ARBA00048359"/>
    </source>
</evidence>
<dbReference type="GO" id="GO:0004822">
    <property type="term" value="F:isoleucine-tRNA ligase activity"/>
    <property type="evidence" value="ECO:0007669"/>
    <property type="project" value="UniProtKB-EC"/>
</dbReference>
<dbReference type="InterPro" id="IPR009080">
    <property type="entry name" value="tRNAsynth_Ia_anticodon-bd"/>
</dbReference>
<dbReference type="InterPro" id="IPR014729">
    <property type="entry name" value="Rossmann-like_a/b/a_fold"/>
</dbReference>
<dbReference type="PANTHER" id="PTHR42780">
    <property type="entry name" value="SOLEUCYL-TRNA SYNTHETASE"/>
    <property type="match status" value="1"/>
</dbReference>
<evidence type="ECO:0000313" key="11">
    <source>
        <dbReference type="Proteomes" id="UP000029781"/>
    </source>
</evidence>
<dbReference type="EC" id="6.1.1.5" evidence="1"/>
<keyword evidence="2" id="KW-0436">Ligase</keyword>
<evidence type="ECO:0000313" key="10">
    <source>
        <dbReference type="EMBL" id="ADO67539.1"/>
    </source>
</evidence>
<dbReference type="Pfam" id="PF00133">
    <property type="entry name" value="tRNA-synt_1"/>
    <property type="match status" value="1"/>
</dbReference>
<comment type="catalytic activity">
    <reaction evidence="7">
        <text>tRNA(Ile) + L-isoleucine + ATP = L-isoleucyl-tRNA(Ile) + AMP + diphosphate</text>
        <dbReference type="Rhea" id="RHEA:11060"/>
        <dbReference type="Rhea" id="RHEA-COMP:9666"/>
        <dbReference type="Rhea" id="RHEA-COMP:9695"/>
        <dbReference type="ChEBI" id="CHEBI:30616"/>
        <dbReference type="ChEBI" id="CHEBI:33019"/>
        <dbReference type="ChEBI" id="CHEBI:58045"/>
        <dbReference type="ChEBI" id="CHEBI:78442"/>
        <dbReference type="ChEBI" id="CHEBI:78528"/>
        <dbReference type="ChEBI" id="CHEBI:456215"/>
        <dbReference type="EC" id="6.1.1.5"/>
    </reaction>
</comment>
<sequence>MSHILTDFELKMTHELDTSTRKSIDHTKPPDFTFLCGPPFVSGTFHHGHYLNMTMKDVILKNRTMEGLNVPRKMGYDTQGLPIEMIIQKKFNLSNSDDIIKFGVDRFMEECNKFVDENIGNWNDIIPRMGISLELDDPYITKSKDYRETEWTVFKTMWDKGLIYQGYKVMPYSYACQTMLSLSEAKDNYKTITDLSVVVKFPLKNTDLVLLVWTTTPWTLLSNTALCINKNHVFVQIDNMIIAKNSTVKVEGTVIREFTSEELIGQEYIPPFTYNKQEKFIILDDDYVGLDGTGIVHQSPAHGEDDYRVCCNHNIISKEGEGLFCVINDKGQFTSDVPEYEGRLFRDCNLDIAINLKERGFLFQKQNIHHQYPHCWRTDTPLIYMVKKSWFVNIDKIKKDLISNCDQITWTPEKTKTLFMNWIDNTHDWAIERSRYWGCPIPIMEKDSSIICYSTEDERDALLKEGYTQIHGVLDCWFDSGCALYASKMVAPIDFVCEGTDQFRCWFYYLNIISTVMENKPAFKHGLVNGIMLNHEGVKMSKRLSNYTPIPTLINTYGSDGVRFYMCLSSIVKGDTLLFKDEEVYETIRLNIIRWQCAYNYLADKIIEFPDYTSNKQFNDLDIWIHNKLHNTFNKVREFLRDYNIKKAAKELSNFIELLTNRYLKYNKPTFKKGESILMLKLILKNFCILMSPFTPFMSDKIYQKIKDDTEPESTVLYKYDEMKWYDITSDPAPMDNLIKVVDSIAFIRSKAKINVRQPLKIIIAHESKEILDQVKTLESILKNICNILTIKYDCVDKYVSKNITVNKKVIGQRYRKESKNILQKIVDGTYTPADDEIIIKTTIKPLEGFVACDDDDFVIYGDVRLDDEIRDRMITTEFAATIQRLRKEVSLKPYNVIKVYYQCNSTLSRMFAKYYDIIYDKVLYDVINEKYTGPVKNIIINRQCDDVYIWIVKN</sequence>
<dbReference type="Pfam" id="PF19302">
    <property type="entry name" value="DUF5915"/>
    <property type="match status" value="1"/>
</dbReference>
<evidence type="ECO:0000259" key="8">
    <source>
        <dbReference type="Pfam" id="PF00133"/>
    </source>
</evidence>
<evidence type="ECO:0000256" key="6">
    <source>
        <dbReference type="ARBA" id="ARBA00023146"/>
    </source>
</evidence>
<organismHost>
    <name type="scientific">Cafeteria roenbergensis</name>
    <name type="common">Marine flagellate</name>
    <dbReference type="NCBI Taxonomy" id="33653"/>
</organismHost>
<keyword evidence="6" id="KW-0030">Aminoacyl-tRNA synthetase</keyword>
<feature type="domain" description="Methionyl/Valyl/Leucyl/Isoleucyl-tRNA synthetase anticodon-binding" evidence="9">
    <location>
        <begin position="622"/>
        <end position="764"/>
    </location>
</feature>
<evidence type="ECO:0000256" key="1">
    <source>
        <dbReference type="ARBA" id="ARBA00013165"/>
    </source>
</evidence>
<evidence type="ECO:0000256" key="4">
    <source>
        <dbReference type="ARBA" id="ARBA00022840"/>
    </source>
</evidence>
<dbReference type="SUPFAM" id="SSF47323">
    <property type="entry name" value="Anticodon-binding domain of a subclass of class I aminoacyl-tRNA synthetases"/>
    <property type="match status" value="1"/>
</dbReference>
<dbReference type="RefSeq" id="YP_003970138.1">
    <property type="nucleotide sequence ID" value="NC_014637.1"/>
</dbReference>
<evidence type="ECO:0000256" key="5">
    <source>
        <dbReference type="ARBA" id="ARBA00022917"/>
    </source>
</evidence>
<organism evidence="10 11">
    <name type="scientific">Cafeteria roenbergensis virus (strain BV-PW1)</name>
    <name type="common">CroV</name>
    <dbReference type="NCBI Taxonomy" id="693272"/>
    <lineage>
        <taxon>Viruses</taxon>
        <taxon>Varidnaviria</taxon>
        <taxon>Bamfordvirae</taxon>
        <taxon>Nucleocytoviricota</taxon>
        <taxon>Megaviricetes</taxon>
        <taxon>Imitervirales</taxon>
        <taxon>Mimiviridae</taxon>
        <taxon>Aliimimivirinae</taxon>
        <taxon>Rheavirus</taxon>
        <taxon>Rheavirus sinusmexicani</taxon>
    </lineage>
</organism>
<keyword evidence="5" id="KW-0648">Protein biosynthesis</keyword>
<evidence type="ECO:0000259" key="9">
    <source>
        <dbReference type="Pfam" id="PF08264"/>
    </source>
</evidence>
<dbReference type="InterPro" id="IPR009008">
    <property type="entry name" value="Val/Leu/Ile-tRNA-synth_edit"/>
</dbReference>
<keyword evidence="4" id="KW-0067">ATP-binding</keyword>
<protein>
    <recommendedName>
        <fullName evidence="1">isoleucine--tRNA ligase</fullName>
        <ecNumber evidence="1">6.1.1.5</ecNumber>
    </recommendedName>
</protein>
<dbReference type="Proteomes" id="UP000029781">
    <property type="component" value="Segment"/>
</dbReference>
<dbReference type="GO" id="GO:0002161">
    <property type="term" value="F:aminoacyl-tRNA deacylase activity"/>
    <property type="evidence" value="ECO:0007669"/>
    <property type="project" value="InterPro"/>
</dbReference>
<keyword evidence="11" id="KW-1185">Reference proteome</keyword>
<dbReference type="Pfam" id="PF08264">
    <property type="entry name" value="Anticodon_1"/>
    <property type="match status" value="1"/>
</dbReference>
<dbReference type="KEGG" id="vg:9887908"/>